<keyword evidence="2" id="KW-0472">Membrane</keyword>
<dbReference type="FunFam" id="3.10.110.10:FF:000086">
    <property type="entry name" value="Ubiquitin-conjugating enzyme E2 J1"/>
    <property type="match status" value="1"/>
</dbReference>
<comment type="caution">
    <text evidence="5">The sequence shown here is derived from an EMBL/GenBank/DDBJ whole genome shotgun (WGS) entry which is preliminary data.</text>
</comment>
<protein>
    <submittedName>
        <fullName evidence="5">Ubiquitin-conjugating enzyme E2 J1</fullName>
    </submittedName>
</protein>
<gene>
    <name evidence="5" type="primary">Ube2j1</name>
    <name evidence="4" type="ORF">T4A_10088</name>
    <name evidence="5" type="ORF">T4B_9800</name>
</gene>
<organism evidence="5 7">
    <name type="scientific">Trichinella pseudospiralis</name>
    <name type="common">Parasitic roundworm</name>
    <dbReference type="NCBI Taxonomy" id="6337"/>
    <lineage>
        <taxon>Eukaryota</taxon>
        <taxon>Metazoa</taxon>
        <taxon>Ecdysozoa</taxon>
        <taxon>Nematoda</taxon>
        <taxon>Enoplea</taxon>
        <taxon>Dorylaimia</taxon>
        <taxon>Trichinellida</taxon>
        <taxon>Trichinellidae</taxon>
        <taxon>Trichinella</taxon>
    </lineage>
</organism>
<dbReference type="SMART" id="SM00212">
    <property type="entry name" value="UBCc"/>
    <property type="match status" value="1"/>
</dbReference>
<dbReference type="GO" id="GO:0032446">
    <property type="term" value="P:protein modification by small protein conjugation"/>
    <property type="evidence" value="ECO:0007669"/>
    <property type="project" value="UniProtKB-ARBA"/>
</dbReference>
<evidence type="ECO:0000313" key="7">
    <source>
        <dbReference type="Proteomes" id="UP000054805"/>
    </source>
</evidence>
<evidence type="ECO:0000313" key="4">
    <source>
        <dbReference type="EMBL" id="KRY66713.1"/>
    </source>
</evidence>
<dbReference type="EMBL" id="JYDS01000308">
    <property type="protein sequence ID" value="KRZ15777.1"/>
    <property type="molecule type" value="Genomic_DNA"/>
</dbReference>
<evidence type="ECO:0000256" key="1">
    <source>
        <dbReference type="SAM" id="MobiDB-lite"/>
    </source>
</evidence>
<evidence type="ECO:0000259" key="3">
    <source>
        <dbReference type="PROSITE" id="PS50127"/>
    </source>
</evidence>
<feature type="domain" description="UBC core" evidence="3">
    <location>
        <begin position="19"/>
        <end position="169"/>
    </location>
</feature>
<dbReference type="Gene3D" id="3.10.110.10">
    <property type="entry name" value="Ubiquitin Conjugating Enzyme"/>
    <property type="match status" value="1"/>
</dbReference>
<dbReference type="PANTHER" id="PTHR24067">
    <property type="entry name" value="UBIQUITIN-CONJUGATING ENZYME E2"/>
    <property type="match status" value="1"/>
</dbReference>
<keyword evidence="2" id="KW-1133">Transmembrane helix</keyword>
<dbReference type="Pfam" id="PF00179">
    <property type="entry name" value="UQ_con"/>
    <property type="match status" value="1"/>
</dbReference>
<dbReference type="Proteomes" id="UP000054805">
    <property type="component" value="Unassembled WGS sequence"/>
</dbReference>
<name>A0A0V1HZ76_TRIPS</name>
<reference evidence="6 7" key="1">
    <citation type="submission" date="2015-01" db="EMBL/GenBank/DDBJ databases">
        <title>Evolution of Trichinella species and genotypes.</title>
        <authorList>
            <person name="Korhonen P.K."/>
            <person name="Edoardo P."/>
            <person name="Giuseppe L.R."/>
            <person name="Gasser R.B."/>
        </authorList>
    </citation>
    <scope>NUCLEOTIDE SEQUENCE [LARGE SCALE GENOMIC DNA]</scope>
    <source>
        <strain evidence="4">ISS13</strain>
        <strain evidence="5">ISS588</strain>
    </source>
</reference>
<dbReference type="PROSITE" id="PS50127">
    <property type="entry name" value="UBC_2"/>
    <property type="match status" value="1"/>
</dbReference>
<dbReference type="CDD" id="cd23799">
    <property type="entry name" value="UBCc_UBE2J"/>
    <property type="match status" value="1"/>
</dbReference>
<evidence type="ECO:0000313" key="6">
    <source>
        <dbReference type="Proteomes" id="UP000054632"/>
    </source>
</evidence>
<keyword evidence="7" id="KW-1185">Reference proteome</keyword>
<feature type="region of interest" description="Disordered" evidence="1">
    <location>
        <begin position="204"/>
        <end position="241"/>
    </location>
</feature>
<feature type="compositionally biased region" description="Polar residues" evidence="1">
    <location>
        <begin position="204"/>
        <end position="233"/>
    </location>
</feature>
<dbReference type="AlphaFoldDB" id="A0A0V1HZ76"/>
<dbReference type="EMBL" id="JYDR01000159">
    <property type="protein sequence ID" value="KRY66713.1"/>
    <property type="molecule type" value="Genomic_DNA"/>
</dbReference>
<evidence type="ECO:0000256" key="2">
    <source>
        <dbReference type="SAM" id="Phobius"/>
    </source>
</evidence>
<dbReference type="InterPro" id="IPR050113">
    <property type="entry name" value="Ub_conjugating_enzyme"/>
</dbReference>
<proteinExistence type="predicted"/>
<evidence type="ECO:0000313" key="5">
    <source>
        <dbReference type="EMBL" id="KRZ15777.1"/>
    </source>
</evidence>
<dbReference type="SUPFAM" id="SSF54495">
    <property type="entry name" value="UBC-like"/>
    <property type="match status" value="1"/>
</dbReference>
<sequence length="384" mass="43348">MLLQIIANRMENSYNTRNPAVKRLMREAEELRRSNELFLAYPVQDNLFDWHFSIRGPDDTEFQGGIYHGRIILPQDYPMKPPSVVFLTPNGRFETSTKICLSITDHHPEYWQPCWSLRTVLLAIVGFMPTPGEGAIGSLDFSKDERRELAKKSLEFYCSTCDLVMKDALPPVTVASVDEANEAKKYAQLFAFKASSEVMNSVANEGTSDTTNVGEENNSRNQQAEVTDNSEQIESNDENNERDRAALLAQQRAQSIDAFRQRRRLMMNASAVGSGVSDGSTVPVEDVDWKRIIDWLLPVLVVIFLAMVCRRKRCQYRSELQKCGSCSTSRSWLSLAHAGIGPSTGLHLVTAELLMLVALRLPYEKQEKNQSVDFWQRAADPSSQ</sequence>
<dbReference type="InterPro" id="IPR000608">
    <property type="entry name" value="UBC"/>
</dbReference>
<feature type="transmembrane region" description="Helical" evidence="2">
    <location>
        <begin position="292"/>
        <end position="309"/>
    </location>
</feature>
<accession>A0A0V1HZ76</accession>
<dbReference type="Proteomes" id="UP000054632">
    <property type="component" value="Unassembled WGS sequence"/>
</dbReference>
<keyword evidence="2" id="KW-0812">Transmembrane</keyword>
<dbReference type="InterPro" id="IPR016135">
    <property type="entry name" value="UBQ-conjugating_enzyme/RWD"/>
</dbReference>